<proteinExistence type="predicted"/>
<name>A0A1D2M4V7_ORCCI</name>
<feature type="chain" id="PRO_5008903467" evidence="1">
    <location>
        <begin position="22"/>
        <end position="206"/>
    </location>
</feature>
<protein>
    <submittedName>
        <fullName evidence="2">Uncharacterized protein</fullName>
    </submittedName>
</protein>
<comment type="caution">
    <text evidence="2">The sequence shown here is derived from an EMBL/GenBank/DDBJ whole genome shotgun (WGS) entry which is preliminary data.</text>
</comment>
<evidence type="ECO:0000313" key="2">
    <source>
        <dbReference type="EMBL" id="ODM88005.1"/>
    </source>
</evidence>
<evidence type="ECO:0000313" key="3">
    <source>
        <dbReference type="Proteomes" id="UP000094527"/>
    </source>
</evidence>
<organism evidence="2 3">
    <name type="scientific">Orchesella cincta</name>
    <name type="common">Springtail</name>
    <name type="synonym">Podura cincta</name>
    <dbReference type="NCBI Taxonomy" id="48709"/>
    <lineage>
        <taxon>Eukaryota</taxon>
        <taxon>Metazoa</taxon>
        <taxon>Ecdysozoa</taxon>
        <taxon>Arthropoda</taxon>
        <taxon>Hexapoda</taxon>
        <taxon>Collembola</taxon>
        <taxon>Entomobryomorpha</taxon>
        <taxon>Entomobryoidea</taxon>
        <taxon>Orchesellidae</taxon>
        <taxon>Orchesellinae</taxon>
        <taxon>Orchesella</taxon>
    </lineage>
</organism>
<accession>A0A1D2M4V7</accession>
<dbReference type="EMBL" id="LJIJ01004268">
    <property type="protein sequence ID" value="ODM88005.1"/>
    <property type="molecule type" value="Genomic_DNA"/>
</dbReference>
<dbReference type="Proteomes" id="UP000094527">
    <property type="component" value="Unassembled WGS sequence"/>
</dbReference>
<gene>
    <name evidence="2" type="ORF">Ocin01_18678</name>
</gene>
<reference evidence="2 3" key="1">
    <citation type="journal article" date="2016" name="Genome Biol. Evol.">
        <title>Gene Family Evolution Reflects Adaptation to Soil Environmental Stressors in the Genome of the Collembolan Orchesella cincta.</title>
        <authorList>
            <person name="Faddeeva-Vakhrusheva A."/>
            <person name="Derks M.F."/>
            <person name="Anvar S.Y."/>
            <person name="Agamennone V."/>
            <person name="Suring W."/>
            <person name="Smit S."/>
            <person name="van Straalen N.M."/>
            <person name="Roelofs D."/>
        </authorList>
    </citation>
    <scope>NUCLEOTIDE SEQUENCE [LARGE SCALE GENOMIC DNA]</scope>
    <source>
        <tissue evidence="2">Mixed pool</tissue>
    </source>
</reference>
<evidence type="ECO:0000256" key="1">
    <source>
        <dbReference type="SAM" id="SignalP"/>
    </source>
</evidence>
<dbReference type="AlphaFoldDB" id="A0A1D2M4V7"/>
<sequence length="206" mass="23781">MKSLFFPIAIFVTAFISSIQCLDLESAKEQPCFKIKKTVPLITDDWVQPEPKAIYYPLMSRLDLYRNAIDLLQKDPAEISESELYYDACIVWKCNNETYFSEGFGGRTREYTADPEDDKMEVYTMRPLKGKGYGGKAFTTYSDNETFFFTAVCGDDGQMAWNVASLTPTLPRESVKIIHEHALSLGFKKEFFTELRYDRCHFQNDI</sequence>
<feature type="signal peptide" evidence="1">
    <location>
        <begin position="1"/>
        <end position="21"/>
    </location>
</feature>
<keyword evidence="3" id="KW-1185">Reference proteome</keyword>
<keyword evidence="1" id="KW-0732">Signal</keyword>
<dbReference type="OrthoDB" id="8289735at2759"/>